<dbReference type="Proteomes" id="UP000270924">
    <property type="component" value="Unassembled WGS sequence"/>
</dbReference>
<reference evidence="3" key="1">
    <citation type="submission" date="2012-08" db="EMBL/GenBank/DDBJ databases">
        <title>The Genome Sequence of Wuchereria bancrofti.</title>
        <authorList>
            <person name="Nutman T.B."/>
            <person name="Fink D.L."/>
            <person name="Russ C."/>
            <person name="Young S."/>
            <person name="Zeng Q."/>
            <person name="Koehrsen M."/>
            <person name="Alvarado L."/>
            <person name="Berlin A."/>
            <person name="Chapman S.B."/>
            <person name="Chen Z."/>
            <person name="Freedman E."/>
            <person name="Gellesch M."/>
            <person name="Goldberg J."/>
            <person name="Griggs A."/>
            <person name="Gujja S."/>
            <person name="Heilman E.R."/>
            <person name="Heiman D."/>
            <person name="Hepburn T."/>
            <person name="Howarth C."/>
            <person name="Jen D."/>
            <person name="Larson L."/>
            <person name="Lewis B."/>
            <person name="Mehta T."/>
            <person name="Park D."/>
            <person name="Pearson M."/>
            <person name="Roberts A."/>
            <person name="Saif S."/>
            <person name="Shea T."/>
            <person name="Shenoy N."/>
            <person name="Sisk P."/>
            <person name="Stolte C."/>
            <person name="Sykes S."/>
            <person name="Walk T."/>
            <person name="White J."/>
            <person name="Yandava C."/>
            <person name="Haas B."/>
            <person name="Henn M.R."/>
            <person name="Nusbaum C."/>
            <person name="Birren B."/>
        </authorList>
    </citation>
    <scope>NUCLEOTIDE SEQUENCE [LARGE SCALE GENOMIC DNA]</scope>
    <source>
        <strain evidence="3">NA</strain>
    </source>
</reference>
<organism evidence="1 3">
    <name type="scientific">Wuchereria bancrofti</name>
    <dbReference type="NCBI Taxonomy" id="6293"/>
    <lineage>
        <taxon>Eukaryota</taxon>
        <taxon>Metazoa</taxon>
        <taxon>Ecdysozoa</taxon>
        <taxon>Nematoda</taxon>
        <taxon>Chromadorea</taxon>
        <taxon>Rhabditida</taxon>
        <taxon>Spirurina</taxon>
        <taxon>Spiruromorpha</taxon>
        <taxon>Filarioidea</taxon>
        <taxon>Onchocercidae</taxon>
        <taxon>Wuchereria</taxon>
    </lineage>
</organism>
<evidence type="ECO:0000313" key="4">
    <source>
        <dbReference type="Proteomes" id="UP000270924"/>
    </source>
</evidence>
<gene>
    <name evidence="2" type="ORF">WBA_LOCUS888</name>
    <name evidence="1" type="ORF">WUBG_18827</name>
</gene>
<dbReference type="InParanoid" id="J9A8K3"/>
<dbReference type="AlphaFoldDB" id="J9A8K3"/>
<evidence type="ECO:0000313" key="1">
    <source>
        <dbReference type="EMBL" id="EJW70265.1"/>
    </source>
</evidence>
<name>J9A8K3_WUCBA</name>
<accession>J9A8K3</accession>
<sequence length="102" mass="11323">MESTILIRLDNDINSEANISASSATVKFIQKVDDSISADTNKHFTKVNPINQPVILLEKFVKAISNRPPRSSAVSVIDLKNLEPTDSIIRMALLFDALKFHT</sequence>
<evidence type="ECO:0000313" key="3">
    <source>
        <dbReference type="Proteomes" id="UP000004810"/>
    </source>
</evidence>
<protein>
    <submittedName>
        <fullName evidence="1">Uncharacterized protein</fullName>
    </submittedName>
</protein>
<dbReference type="Proteomes" id="UP000004810">
    <property type="component" value="Unassembled WGS sequence"/>
</dbReference>
<proteinExistence type="predicted"/>
<keyword evidence="4" id="KW-1185">Reference proteome</keyword>
<reference evidence="1" key="2">
    <citation type="submission" date="2012-08" db="EMBL/GenBank/DDBJ databases">
        <title>The Genome Sequence of Wuchereria bancrofti.</title>
        <authorList>
            <consortium name="The Broad Institute Genome Sequencing Platform"/>
            <consortium name="Broad Institute Genome Sequencing Center for Infectious Disease"/>
            <person name="Nutman T.B."/>
            <person name="Fink D.L."/>
            <person name="Russ C."/>
            <person name="Young S."/>
            <person name="Zeng Q."/>
            <person name="Koehrsen M."/>
            <person name="Alvarado L."/>
            <person name="Berlin A."/>
            <person name="Borenstein D."/>
            <person name="Chapman S.B."/>
            <person name="Chen Z."/>
            <person name="Engels R."/>
            <person name="Freedman E."/>
            <person name="Gellesch M."/>
            <person name="Goldberg J."/>
            <person name="Griggs A."/>
            <person name="Gujja S."/>
            <person name="Heilman E.R."/>
            <person name="Heiman D."/>
            <person name="Hepburn T."/>
            <person name="Howarth C."/>
            <person name="Jen D."/>
            <person name="Larson L."/>
            <person name="Lewis B."/>
            <person name="Mehta T."/>
            <person name="Park D."/>
            <person name="Pearson M."/>
            <person name="Richards J."/>
            <person name="Roberts A."/>
            <person name="Saif S."/>
            <person name="Shea T."/>
            <person name="Shenoy N."/>
            <person name="Sisk P."/>
            <person name="Stolte C."/>
            <person name="Sykes S."/>
            <person name="Walk T."/>
            <person name="White J."/>
            <person name="Yandava C."/>
            <person name="Haas B."/>
            <person name="Henn M.R."/>
            <person name="Nusbaum C."/>
            <person name="Birren B."/>
        </authorList>
    </citation>
    <scope>NUCLEOTIDE SEQUENCE</scope>
</reference>
<dbReference type="EMBL" id="UYWW01000151">
    <property type="protein sequence ID" value="VDM07502.1"/>
    <property type="molecule type" value="Genomic_DNA"/>
</dbReference>
<reference evidence="2 4" key="3">
    <citation type="submission" date="2018-11" db="EMBL/GenBank/DDBJ databases">
        <authorList>
            <consortium name="Pathogen Informatics"/>
        </authorList>
    </citation>
    <scope>NUCLEOTIDE SEQUENCE [LARGE SCALE GENOMIC DNA]</scope>
</reference>
<dbReference type="EMBL" id="ADBV01022710">
    <property type="protein sequence ID" value="EJW70265.1"/>
    <property type="molecule type" value="Genomic_DNA"/>
</dbReference>
<evidence type="ECO:0000313" key="2">
    <source>
        <dbReference type="EMBL" id="VDM07502.1"/>
    </source>
</evidence>